<protein>
    <recommendedName>
        <fullName evidence="1">DUF6888 domain-containing protein</fullName>
    </recommendedName>
</protein>
<evidence type="ECO:0000313" key="3">
    <source>
        <dbReference type="Proteomes" id="UP000625316"/>
    </source>
</evidence>
<sequence>MVELQATTPPPRQPTLPQLRTCFDLCQRLTLMYRSLSLVCMDETSGNIFILAGEETEILIFPDGRWMFKV</sequence>
<dbReference type="RefSeq" id="WP_264325962.1">
    <property type="nucleotide sequence ID" value="NZ_JADEXQ010000053.1"/>
</dbReference>
<accession>A0A928VRA0</accession>
<name>A0A928VRA0_9CYAN</name>
<dbReference type="Proteomes" id="UP000625316">
    <property type="component" value="Unassembled WGS sequence"/>
</dbReference>
<comment type="caution">
    <text evidence="2">The sequence shown here is derived from an EMBL/GenBank/DDBJ whole genome shotgun (WGS) entry which is preliminary data.</text>
</comment>
<keyword evidence="3" id="KW-1185">Reference proteome</keyword>
<evidence type="ECO:0000313" key="2">
    <source>
        <dbReference type="EMBL" id="MBE9031135.1"/>
    </source>
</evidence>
<evidence type="ECO:0000259" key="1">
    <source>
        <dbReference type="Pfam" id="PF21828"/>
    </source>
</evidence>
<dbReference type="InterPro" id="IPR054181">
    <property type="entry name" value="DUF6888"/>
</dbReference>
<dbReference type="EMBL" id="JADEXQ010000053">
    <property type="protein sequence ID" value="MBE9031135.1"/>
    <property type="molecule type" value="Genomic_DNA"/>
</dbReference>
<gene>
    <name evidence="2" type="ORF">IQ266_15480</name>
</gene>
<reference evidence="2" key="1">
    <citation type="submission" date="2020-10" db="EMBL/GenBank/DDBJ databases">
        <authorList>
            <person name="Castelo-Branco R."/>
            <person name="Eusebio N."/>
            <person name="Adriana R."/>
            <person name="Vieira A."/>
            <person name="Brugerolle De Fraissinette N."/>
            <person name="Rezende De Castro R."/>
            <person name="Schneider M.P."/>
            <person name="Vasconcelos V."/>
            <person name="Leao P.N."/>
        </authorList>
    </citation>
    <scope>NUCLEOTIDE SEQUENCE</scope>
    <source>
        <strain evidence="2">LEGE 11480</strain>
    </source>
</reference>
<dbReference type="Pfam" id="PF21828">
    <property type="entry name" value="DUF6888"/>
    <property type="match status" value="1"/>
</dbReference>
<feature type="domain" description="DUF6888" evidence="1">
    <location>
        <begin position="13"/>
        <end position="66"/>
    </location>
</feature>
<dbReference type="AlphaFoldDB" id="A0A928VRA0"/>
<proteinExistence type="predicted"/>
<organism evidence="2 3">
    <name type="scientific">Romeriopsis navalis LEGE 11480</name>
    <dbReference type="NCBI Taxonomy" id="2777977"/>
    <lineage>
        <taxon>Bacteria</taxon>
        <taxon>Bacillati</taxon>
        <taxon>Cyanobacteriota</taxon>
        <taxon>Cyanophyceae</taxon>
        <taxon>Leptolyngbyales</taxon>
        <taxon>Leptolyngbyaceae</taxon>
        <taxon>Romeriopsis</taxon>
        <taxon>Romeriopsis navalis</taxon>
    </lineage>
</organism>